<dbReference type="EMBL" id="RBRB01000105">
    <property type="protein sequence ID" value="RMQ35537.1"/>
    <property type="molecule type" value="Genomic_DNA"/>
</dbReference>
<reference evidence="2 4" key="2">
    <citation type="submission" date="2018-08" db="EMBL/GenBank/DDBJ databases">
        <title>Recombination of ecologically and evolutionarily significant loci maintains genetic cohesion in the Pseudomonas syringae species complex.</title>
        <authorList>
            <person name="Dillon M."/>
            <person name="Thakur S."/>
            <person name="Almeida R.N.D."/>
            <person name="Weir B.S."/>
            <person name="Guttman D.S."/>
        </authorList>
    </citation>
    <scope>NUCLEOTIDE SEQUENCE [LARGE SCALE GENOMIC DNA]</scope>
    <source>
        <strain evidence="2 4">ICMP 19074</strain>
    </source>
</reference>
<dbReference type="Proteomes" id="UP000273140">
    <property type="component" value="Unassembled WGS sequence"/>
</dbReference>
<name>A0A2V0R5R1_PSESF</name>
<accession>A0A2V0R5R1</accession>
<dbReference type="Proteomes" id="UP000248291">
    <property type="component" value="Unassembled WGS sequence"/>
</dbReference>
<dbReference type="EMBL" id="BGKA01000152">
    <property type="protein sequence ID" value="GBH18298.1"/>
    <property type="molecule type" value="Genomic_DNA"/>
</dbReference>
<protein>
    <submittedName>
        <fullName evidence="1">Energy-coupling factor transporter transmembrane protein EcfT</fullName>
    </submittedName>
</protein>
<keyword evidence="1" id="KW-0472">Membrane</keyword>
<keyword evidence="1" id="KW-0812">Transmembrane</keyword>
<reference evidence="1 3" key="1">
    <citation type="submission" date="2018-04" db="EMBL/GenBank/DDBJ databases">
        <title>Draft genome sequence of Pseudomonas syringae pv. actinidiae biovar 3 strains isolated from kiwifruit in Kagawa prefecture.</title>
        <authorList>
            <person name="Tabuchi M."/>
            <person name="Saito M."/>
            <person name="Fujiwara S."/>
            <person name="Sasa N."/>
            <person name="Akimitsu K."/>
            <person name="Gomi K."/>
            <person name="Konishi-Sugita S."/>
            <person name="Hamano K."/>
            <person name="Kataoka I."/>
        </authorList>
    </citation>
    <scope>NUCLEOTIDE SEQUENCE [LARGE SCALE GENOMIC DNA]</scope>
    <source>
        <strain evidence="1 3">MAFF212211</strain>
    </source>
</reference>
<dbReference type="AlphaFoldDB" id="A0A2V0R5R1"/>
<evidence type="ECO:0000313" key="4">
    <source>
        <dbReference type="Proteomes" id="UP000273140"/>
    </source>
</evidence>
<organism evidence="2 4">
    <name type="scientific">Pseudomonas syringae pv. actinidiae</name>
    <dbReference type="NCBI Taxonomy" id="103796"/>
    <lineage>
        <taxon>Bacteria</taxon>
        <taxon>Pseudomonadati</taxon>
        <taxon>Pseudomonadota</taxon>
        <taxon>Gammaproteobacteria</taxon>
        <taxon>Pseudomonadales</taxon>
        <taxon>Pseudomonadaceae</taxon>
        <taxon>Pseudomonas</taxon>
        <taxon>Pseudomonas syringae</taxon>
    </lineage>
</organism>
<evidence type="ECO:0000313" key="2">
    <source>
        <dbReference type="EMBL" id="RMQ35537.1"/>
    </source>
</evidence>
<sequence length="54" mass="5651">MCNQISSPMAGGSDRDESVYINPVVLLIPLTGAALFHDATPGYFGKQGASSPLR</sequence>
<evidence type="ECO:0000313" key="3">
    <source>
        <dbReference type="Proteomes" id="UP000248291"/>
    </source>
</evidence>
<evidence type="ECO:0000313" key="1">
    <source>
        <dbReference type="EMBL" id="GBH18298.1"/>
    </source>
</evidence>
<gene>
    <name evidence="2" type="ORF">ALQ07_101283</name>
    <name evidence="1" type="ORF">KPSA3_04278</name>
</gene>
<comment type="caution">
    <text evidence="2">The sequence shown here is derived from an EMBL/GenBank/DDBJ whole genome shotgun (WGS) entry which is preliminary data.</text>
</comment>
<proteinExistence type="predicted"/>